<dbReference type="EMBL" id="QXFU01000865">
    <property type="protein sequence ID" value="KAE9018021.1"/>
    <property type="molecule type" value="Genomic_DNA"/>
</dbReference>
<dbReference type="Proteomes" id="UP000435112">
    <property type="component" value="Unassembled WGS sequence"/>
</dbReference>
<gene>
    <name evidence="1" type="ORF">PR002_g13226</name>
</gene>
<evidence type="ECO:0000313" key="2">
    <source>
        <dbReference type="Proteomes" id="UP000435112"/>
    </source>
</evidence>
<proteinExistence type="predicted"/>
<dbReference type="AlphaFoldDB" id="A0A6A3LF35"/>
<name>A0A6A3LF35_9STRA</name>
<sequence length="218" mass="24646">MGLTTFFLLVDGAARPPPEGEVSYLEMPEAANIGAFRQAVFTRFQSSLPPGLRESDLKVFKNKTAEKRLNLRTKLAGYGEDEEDPLVVQVPKIWFQLMDAHTHEPFEGTAPASVPLTENAAVENLKNAVKVIYRDSHLAAVAAPDLAVYDIETREPLNVTSPIGSRADQWRLRSSWWYRSAQSALPRMMLMKQPKGRRWAWTRKTWLSPNLTKQLRLG</sequence>
<organism evidence="1 2">
    <name type="scientific">Phytophthora rubi</name>
    <dbReference type="NCBI Taxonomy" id="129364"/>
    <lineage>
        <taxon>Eukaryota</taxon>
        <taxon>Sar</taxon>
        <taxon>Stramenopiles</taxon>
        <taxon>Oomycota</taxon>
        <taxon>Peronosporomycetes</taxon>
        <taxon>Peronosporales</taxon>
        <taxon>Peronosporaceae</taxon>
        <taxon>Phytophthora</taxon>
    </lineage>
</organism>
<reference evidence="1 2" key="1">
    <citation type="submission" date="2018-09" db="EMBL/GenBank/DDBJ databases">
        <title>Genomic investigation of the strawberry pathogen Phytophthora fragariae indicates pathogenicity is determined by transcriptional variation in three key races.</title>
        <authorList>
            <person name="Adams T.M."/>
            <person name="Armitage A.D."/>
            <person name="Sobczyk M.K."/>
            <person name="Bates H.J."/>
            <person name="Dunwell J.M."/>
            <person name="Nellist C.F."/>
            <person name="Harrison R.J."/>
        </authorList>
    </citation>
    <scope>NUCLEOTIDE SEQUENCE [LARGE SCALE GENOMIC DNA]</scope>
    <source>
        <strain evidence="1 2">SCRP324</strain>
    </source>
</reference>
<evidence type="ECO:0000313" key="1">
    <source>
        <dbReference type="EMBL" id="KAE9018021.1"/>
    </source>
</evidence>
<comment type="caution">
    <text evidence="1">The sequence shown here is derived from an EMBL/GenBank/DDBJ whole genome shotgun (WGS) entry which is preliminary data.</text>
</comment>
<accession>A0A6A3LF35</accession>
<protein>
    <submittedName>
        <fullName evidence="1">Uncharacterized protein</fullName>
    </submittedName>
</protein>
<dbReference type="OrthoDB" id="117798at2759"/>